<gene>
    <name evidence="3" type="ORF">VRU48_08370</name>
</gene>
<comment type="caution">
    <text evidence="3">The sequence shown here is derived from an EMBL/GenBank/DDBJ whole genome shotgun (WGS) entry which is preliminary data.</text>
</comment>
<sequence>MLNLIKFMAVAFVLLAGNQAYAATGCIYQSSGYIYQTRDGNDMGYPNYAYMPRVLSSAVYCVDVSTSLCRIDDAVWGYVVTYSTVNNCPIDDYVGLMLVVAGGVGVFFLRKRILPVASM</sequence>
<dbReference type="RefSeq" id="WP_330107468.1">
    <property type="nucleotide sequence ID" value="NZ_JAZDQT010000001.1"/>
</dbReference>
<keyword evidence="1" id="KW-0812">Transmembrane</keyword>
<dbReference type="PROSITE" id="PS51257">
    <property type="entry name" value="PROKAR_LIPOPROTEIN"/>
    <property type="match status" value="1"/>
</dbReference>
<evidence type="ECO:0000313" key="3">
    <source>
        <dbReference type="EMBL" id="MEE1945119.1"/>
    </source>
</evidence>
<accession>A0ABU7I6L8</accession>
<reference evidence="3 4" key="1">
    <citation type="submission" date="2024-01" db="EMBL/GenBank/DDBJ databases">
        <title>Pedobacter sp. nov., isolated from fresh soil.</title>
        <authorList>
            <person name="Le N.T.T."/>
        </authorList>
    </citation>
    <scope>NUCLEOTIDE SEQUENCE [LARGE SCALE GENOMIC DNA]</scope>
    <source>
        <strain evidence="3 4">KR3-3</strain>
    </source>
</reference>
<dbReference type="Proteomes" id="UP001336835">
    <property type="component" value="Unassembled WGS sequence"/>
</dbReference>
<feature type="chain" id="PRO_5045925298" evidence="2">
    <location>
        <begin position="23"/>
        <end position="119"/>
    </location>
</feature>
<evidence type="ECO:0000256" key="1">
    <source>
        <dbReference type="SAM" id="Phobius"/>
    </source>
</evidence>
<organism evidence="3 4">
    <name type="scientific">Pedobacter albus</name>
    <dbReference type="NCBI Taxonomy" id="3113905"/>
    <lineage>
        <taxon>Bacteria</taxon>
        <taxon>Pseudomonadati</taxon>
        <taxon>Bacteroidota</taxon>
        <taxon>Sphingobacteriia</taxon>
        <taxon>Sphingobacteriales</taxon>
        <taxon>Sphingobacteriaceae</taxon>
        <taxon>Pedobacter</taxon>
    </lineage>
</organism>
<proteinExistence type="predicted"/>
<feature type="transmembrane region" description="Helical" evidence="1">
    <location>
        <begin position="93"/>
        <end position="109"/>
    </location>
</feature>
<feature type="signal peptide" evidence="2">
    <location>
        <begin position="1"/>
        <end position="22"/>
    </location>
</feature>
<protein>
    <submittedName>
        <fullName evidence="3">Uncharacterized protein</fullName>
    </submittedName>
</protein>
<dbReference type="EMBL" id="JAZDQT010000001">
    <property type="protein sequence ID" value="MEE1945119.1"/>
    <property type="molecule type" value="Genomic_DNA"/>
</dbReference>
<name>A0ABU7I6L8_9SPHI</name>
<keyword evidence="4" id="KW-1185">Reference proteome</keyword>
<keyword evidence="2" id="KW-0732">Signal</keyword>
<keyword evidence="1" id="KW-0472">Membrane</keyword>
<keyword evidence="1" id="KW-1133">Transmembrane helix</keyword>
<evidence type="ECO:0000256" key="2">
    <source>
        <dbReference type="SAM" id="SignalP"/>
    </source>
</evidence>
<evidence type="ECO:0000313" key="4">
    <source>
        <dbReference type="Proteomes" id="UP001336835"/>
    </source>
</evidence>